<dbReference type="Gene3D" id="1.10.510.10">
    <property type="entry name" value="Transferase(Phosphotransferase) domain 1"/>
    <property type="match status" value="2"/>
</dbReference>
<evidence type="ECO:0000259" key="1">
    <source>
        <dbReference type="PROSITE" id="PS50011"/>
    </source>
</evidence>
<dbReference type="AlphaFoldDB" id="G4ZV35"/>
<dbReference type="Pfam" id="PF07714">
    <property type="entry name" value="PK_Tyr_Ser-Thr"/>
    <property type="match status" value="2"/>
</dbReference>
<dbReference type="PANTHER" id="PTHR44329">
    <property type="entry name" value="SERINE/THREONINE-PROTEIN KINASE TNNI3K-RELATED"/>
    <property type="match status" value="1"/>
</dbReference>
<gene>
    <name evidence="2" type="ORF">PHYSODRAFT_335410</name>
</gene>
<reference evidence="2 3" key="1">
    <citation type="journal article" date="2006" name="Science">
        <title>Phytophthora genome sequences uncover evolutionary origins and mechanisms of pathogenesis.</title>
        <authorList>
            <person name="Tyler B.M."/>
            <person name="Tripathy S."/>
            <person name="Zhang X."/>
            <person name="Dehal P."/>
            <person name="Jiang R.H."/>
            <person name="Aerts A."/>
            <person name="Arredondo F.D."/>
            <person name="Baxter L."/>
            <person name="Bensasson D."/>
            <person name="Beynon J.L."/>
            <person name="Chapman J."/>
            <person name="Damasceno C.M."/>
            <person name="Dorrance A.E."/>
            <person name="Dou D."/>
            <person name="Dickerman A.W."/>
            <person name="Dubchak I.L."/>
            <person name="Garbelotto M."/>
            <person name="Gijzen M."/>
            <person name="Gordon S.G."/>
            <person name="Govers F."/>
            <person name="Grunwald N.J."/>
            <person name="Huang W."/>
            <person name="Ivors K.L."/>
            <person name="Jones R.W."/>
            <person name="Kamoun S."/>
            <person name="Krampis K."/>
            <person name="Lamour K.H."/>
            <person name="Lee M.K."/>
            <person name="McDonald W.H."/>
            <person name="Medina M."/>
            <person name="Meijer H.J."/>
            <person name="Nordberg E.K."/>
            <person name="Maclean D.J."/>
            <person name="Ospina-Giraldo M.D."/>
            <person name="Morris P.F."/>
            <person name="Phuntumart V."/>
            <person name="Putnam N.H."/>
            <person name="Rash S."/>
            <person name="Rose J.K."/>
            <person name="Sakihama Y."/>
            <person name="Salamov A.A."/>
            <person name="Savidor A."/>
            <person name="Scheuring C.F."/>
            <person name="Smith B.M."/>
            <person name="Sobral B.W."/>
            <person name="Terry A."/>
            <person name="Torto-Alalibo T.A."/>
            <person name="Win J."/>
            <person name="Xu Z."/>
            <person name="Zhang H."/>
            <person name="Grigoriev I.V."/>
            <person name="Rokhsar D.S."/>
            <person name="Boore J.L."/>
        </authorList>
    </citation>
    <scope>NUCLEOTIDE SEQUENCE [LARGE SCALE GENOMIC DNA]</scope>
    <source>
        <strain evidence="2 3">P6497</strain>
    </source>
</reference>
<feature type="domain" description="Protein kinase" evidence="1">
    <location>
        <begin position="315"/>
        <end position="561"/>
    </location>
</feature>
<keyword evidence="3" id="KW-1185">Reference proteome</keyword>
<dbReference type="PANTHER" id="PTHR44329:SF214">
    <property type="entry name" value="PROTEIN KINASE DOMAIN-CONTAINING PROTEIN"/>
    <property type="match status" value="1"/>
</dbReference>
<dbReference type="Proteomes" id="UP000002640">
    <property type="component" value="Unassembled WGS sequence"/>
</dbReference>
<dbReference type="EMBL" id="JH159156">
    <property type="protein sequence ID" value="EGZ13659.1"/>
    <property type="molecule type" value="Genomic_DNA"/>
</dbReference>
<dbReference type="InterPro" id="IPR001245">
    <property type="entry name" value="Ser-Thr/Tyr_kinase_cat_dom"/>
</dbReference>
<evidence type="ECO:0000313" key="2">
    <source>
        <dbReference type="EMBL" id="EGZ13659.1"/>
    </source>
</evidence>
<dbReference type="SMART" id="SM00220">
    <property type="entry name" value="S_TKc"/>
    <property type="match status" value="1"/>
</dbReference>
<dbReference type="KEGG" id="psoj:PHYSODRAFT_335410"/>
<dbReference type="PROSITE" id="PS50011">
    <property type="entry name" value="PROTEIN_KINASE_DOM"/>
    <property type="match status" value="2"/>
</dbReference>
<name>G4ZV35_PHYSP</name>
<dbReference type="InterPro" id="IPR000719">
    <property type="entry name" value="Prot_kinase_dom"/>
</dbReference>
<dbReference type="GeneID" id="20647007"/>
<dbReference type="RefSeq" id="XP_009531088.1">
    <property type="nucleotide sequence ID" value="XM_009532793.1"/>
</dbReference>
<dbReference type="GO" id="GO:0004674">
    <property type="term" value="F:protein serine/threonine kinase activity"/>
    <property type="evidence" value="ECO:0007669"/>
    <property type="project" value="TreeGrafter"/>
</dbReference>
<dbReference type="InParanoid" id="G4ZV35"/>
<proteinExistence type="predicted"/>
<accession>G4ZV35</accession>
<dbReference type="Gene3D" id="3.30.200.20">
    <property type="entry name" value="Phosphorylase Kinase, domain 1"/>
    <property type="match status" value="2"/>
</dbReference>
<protein>
    <recommendedName>
        <fullName evidence="1">Protein kinase domain-containing protein</fullName>
    </recommendedName>
</protein>
<sequence length="724" mass="81195">MPANGFIAPFDLKLDRLIEGGNVGGNYRAKWLDVDVAVKLFVLDASTTTFADEVAAWHQLRHPNVISCTARAMSVTTSSSKRGKYRTPWKFLYEAALGLAYLHERKIVHGNLCSNSILIGSDGLAKLADFGVSGLILDGYGSVRWQSPEQVPRGRIDDDSICKMWKAEWNADNDFYSPAQSGLVVQMLERLAAQEFQGQQRVQSNPEPLEHIDDYKCGDLFEEQKLRREEQHAMQMKAFVSVSQTLIILDELKTEDERNIFVAFLKREIDCHSSAYSAGQLTVLKKAHADISARLQSDAVVSTPKWFLPWYELEFDGASYLAEGAFGTVYRAKWLESDVVVKQLKRTKSSDEWADDSLLASTPETDSKRQARTETREMFDREVKYASNGSLDKYLRKIPMRYGKSCTRLPYLHSRGQTHRDLKCNNIVVGGDNKAKVTDFGLSSANVVTGAWRWVAPECLKEGSSALSLASDIYAFGMCIVEALRVVEIAAMKDNQNGRTPLPWGILDNCAVKHRVTVFRELPCRPQICTKEQWELVKRMCAYERADRIKISTVVDELAALTDVDSALEPEPESAKLSREQVAGLFEGMKRCCRLENPGALSTNQVVLRSVYGLLWDRLKDLCATGKCGSGVFDQIEALVGRARVSTQRLEQCPETLTAFTENAMNGYALHRELDKAVDATSGELTLQVEKNCTTGGQNATQFWEHQGFRNTLVIQSKQFRQQP</sequence>
<dbReference type="InterPro" id="IPR051681">
    <property type="entry name" value="Ser/Thr_Kinases-Pseudokinases"/>
</dbReference>
<dbReference type="GO" id="GO:0005524">
    <property type="term" value="F:ATP binding"/>
    <property type="evidence" value="ECO:0007669"/>
    <property type="project" value="InterPro"/>
</dbReference>
<dbReference type="SUPFAM" id="SSF56112">
    <property type="entry name" value="Protein kinase-like (PK-like)"/>
    <property type="match status" value="2"/>
</dbReference>
<feature type="domain" description="Protein kinase" evidence="1">
    <location>
        <begin position="12"/>
        <end position="291"/>
    </location>
</feature>
<evidence type="ECO:0000313" key="3">
    <source>
        <dbReference type="Proteomes" id="UP000002640"/>
    </source>
</evidence>
<dbReference type="InterPro" id="IPR011009">
    <property type="entry name" value="Kinase-like_dom_sf"/>
</dbReference>
<organism evidence="2 3">
    <name type="scientific">Phytophthora sojae (strain P6497)</name>
    <name type="common">Soybean stem and root rot agent</name>
    <name type="synonym">Phytophthora megasperma f. sp. glycines</name>
    <dbReference type="NCBI Taxonomy" id="1094619"/>
    <lineage>
        <taxon>Eukaryota</taxon>
        <taxon>Sar</taxon>
        <taxon>Stramenopiles</taxon>
        <taxon>Oomycota</taxon>
        <taxon>Peronosporomycetes</taxon>
        <taxon>Peronosporales</taxon>
        <taxon>Peronosporaceae</taxon>
        <taxon>Phytophthora</taxon>
    </lineage>
</organism>
<dbReference type="STRING" id="1094619.G4ZV35"/>